<comment type="caution">
    <text evidence="10">The sequence shown here is derived from an EMBL/GenBank/DDBJ whole genome shotgun (WGS) entry which is preliminary data.</text>
</comment>
<dbReference type="GO" id="GO:0016042">
    <property type="term" value="P:lipid catabolic process"/>
    <property type="evidence" value="ECO:0007669"/>
    <property type="project" value="UniProtKB-UniRule"/>
</dbReference>
<dbReference type="PROSITE" id="PS00518">
    <property type="entry name" value="ZF_RING_1"/>
    <property type="match status" value="1"/>
</dbReference>
<feature type="short sequence motif" description="GXGXXG" evidence="6">
    <location>
        <begin position="475"/>
        <end position="480"/>
    </location>
</feature>
<dbReference type="Proteomes" id="UP000630445">
    <property type="component" value="Unassembled WGS sequence"/>
</dbReference>
<evidence type="ECO:0000256" key="4">
    <source>
        <dbReference type="ARBA" id="ARBA00023098"/>
    </source>
</evidence>
<name>A0A8H6PE12_9EURO</name>
<dbReference type="AlphaFoldDB" id="A0A8H6PE12"/>
<protein>
    <recommendedName>
        <fullName evidence="12">Calcium-independent phospholipase A2-gamma</fullName>
    </recommendedName>
</protein>
<sequence length="955" mass="106044">MAAWLALERETGSWIIADTGRMKKVVHGMGSPSSQRPSVQLFVGGPTKLQALRALNPHNNITRQSNVGFARLHQTNVVSPYSILVIESGLSPRPQEAWSRQKQDMTQRHHVQGSHSRTYQEMRDLLYREFLFPSAHVVCLFAADFGGIAQVKSALENWRYPMAPGFDDCDRILPRLVVVLTESEVVQQDIVATEESLAAAAKPRVADSVIVVDLRDRSELSARSRFEPLRRALEREAEEARAARQDACLLFSAAHLQSLFGKMLLHVSQQSGLPFDCIRACRPSGSKQGDTSEYLARFMTTVEEARISSHTVAAFVASAFVMDAYPPGMHGFNPVLVFRKIYASDCKYALRNWTNTRAEVFCQRVEKEFACLHAKLSSAVQSIQIRKEVFRSQKSVWCDVKTNHVCLFCLRRPPEHMMPCRHTLCDTCACIFGQRSHGAEYHFDLACCPLCLTQFSFVVRVLPPTKGPTILVLDGGGIRGVVTLGFLKALEEEIGALRGAFDLTVGTSAGALNASEIMVCGSTANEAHKKFKAMAREIFPPTRRLPTILSQSLSLVKTWITDSRHDSTVLDQTLQRVFGATRCLFDWAGPAVSGVRVALTASRIEDGSLCLFSNYQGAERSKVPSAYALLVPNDLPLWEVARCTVAALGYFTPKYIEGLGTFQDGGVRVNCPLRTALHESEVLWPSRKRPDLVVSIGTGYASEGSSVDENSTHAFLKGGFIDRAIRTFLSSPAVDGRRGWKDALDSVPQDVQKNVFRLDRILPGELPELDDINAIDELDQHDYRISEELTKAWFAKALFFELDQEPTFLQNHYECRGSILCCKHDAAGIVKQIAARFPEARFALSRGSSLGDVDGEYGCSKCGYYRKRVSFKVSNLHETVDLGVTGTTGFSSIGGFPTTVQCLLENQQADSPFGRSDHSRDRWPPSRGCYCNSRKRDQTSPDSDKASKRRRLSSL</sequence>
<keyword evidence="4 6" id="KW-0443">Lipid metabolism</keyword>
<feature type="domain" description="PNPLA" evidence="9">
    <location>
        <begin position="471"/>
        <end position="677"/>
    </location>
</feature>
<dbReference type="GO" id="GO:0016020">
    <property type="term" value="C:membrane"/>
    <property type="evidence" value="ECO:0007669"/>
    <property type="project" value="TreeGrafter"/>
</dbReference>
<dbReference type="GO" id="GO:0046486">
    <property type="term" value="P:glycerolipid metabolic process"/>
    <property type="evidence" value="ECO:0007669"/>
    <property type="project" value="UniProtKB-ARBA"/>
</dbReference>
<dbReference type="InterPro" id="IPR016035">
    <property type="entry name" value="Acyl_Trfase/lysoPLipase"/>
</dbReference>
<dbReference type="PROSITE" id="PS51635">
    <property type="entry name" value="PNPLA"/>
    <property type="match status" value="1"/>
</dbReference>
<evidence type="ECO:0000256" key="1">
    <source>
        <dbReference type="ARBA" id="ARBA00022723"/>
    </source>
</evidence>
<evidence type="ECO:0000313" key="11">
    <source>
        <dbReference type="Proteomes" id="UP000630445"/>
    </source>
</evidence>
<dbReference type="GO" id="GO:0019369">
    <property type="term" value="P:arachidonate metabolic process"/>
    <property type="evidence" value="ECO:0007669"/>
    <property type="project" value="TreeGrafter"/>
</dbReference>
<evidence type="ECO:0000259" key="8">
    <source>
        <dbReference type="PROSITE" id="PS50089"/>
    </source>
</evidence>
<feature type="short sequence motif" description="GXSXG" evidence="6">
    <location>
        <begin position="506"/>
        <end position="510"/>
    </location>
</feature>
<feature type="short sequence motif" description="DGA/G" evidence="6">
    <location>
        <begin position="664"/>
        <end position="666"/>
    </location>
</feature>
<feature type="compositionally biased region" description="Basic and acidic residues" evidence="7">
    <location>
        <begin position="915"/>
        <end position="924"/>
    </location>
</feature>
<dbReference type="EMBL" id="JACBAD010001904">
    <property type="protein sequence ID" value="KAF7128716.1"/>
    <property type="molecule type" value="Genomic_DNA"/>
</dbReference>
<evidence type="ECO:0000256" key="7">
    <source>
        <dbReference type="SAM" id="MobiDB-lite"/>
    </source>
</evidence>
<keyword evidence="6" id="KW-0378">Hydrolase</keyword>
<organism evidence="10 11">
    <name type="scientific">Aspergillus hiratsukae</name>
    <dbReference type="NCBI Taxonomy" id="1194566"/>
    <lineage>
        <taxon>Eukaryota</taxon>
        <taxon>Fungi</taxon>
        <taxon>Dikarya</taxon>
        <taxon>Ascomycota</taxon>
        <taxon>Pezizomycotina</taxon>
        <taxon>Eurotiomycetes</taxon>
        <taxon>Eurotiomycetidae</taxon>
        <taxon>Eurotiales</taxon>
        <taxon>Aspergillaceae</taxon>
        <taxon>Aspergillus</taxon>
        <taxon>Aspergillus subgen. Fumigati</taxon>
    </lineage>
</organism>
<feature type="compositionally biased region" description="Basic and acidic residues" evidence="7">
    <location>
        <begin position="934"/>
        <end position="946"/>
    </location>
</feature>
<dbReference type="OrthoDB" id="194358at2759"/>
<dbReference type="GO" id="GO:0008270">
    <property type="term" value="F:zinc ion binding"/>
    <property type="evidence" value="ECO:0007669"/>
    <property type="project" value="UniProtKB-KW"/>
</dbReference>
<dbReference type="Pfam" id="PF01734">
    <property type="entry name" value="Patatin"/>
    <property type="match status" value="1"/>
</dbReference>
<dbReference type="InterPro" id="IPR002641">
    <property type="entry name" value="PNPLA_dom"/>
</dbReference>
<dbReference type="PANTHER" id="PTHR24185:SF8">
    <property type="entry name" value="PNPLA DOMAIN-CONTAINING PROTEIN"/>
    <property type="match status" value="1"/>
</dbReference>
<evidence type="ECO:0000256" key="2">
    <source>
        <dbReference type="ARBA" id="ARBA00022771"/>
    </source>
</evidence>
<dbReference type="PANTHER" id="PTHR24185">
    <property type="entry name" value="CALCIUM-INDEPENDENT PHOSPHOLIPASE A2-GAMMA"/>
    <property type="match status" value="1"/>
</dbReference>
<proteinExistence type="predicted"/>
<keyword evidence="11" id="KW-1185">Reference proteome</keyword>
<evidence type="ECO:0000259" key="9">
    <source>
        <dbReference type="PROSITE" id="PS51635"/>
    </source>
</evidence>
<gene>
    <name evidence="10" type="ORF">CNMCM5793_003567</name>
</gene>
<dbReference type="Gene3D" id="3.40.1090.10">
    <property type="entry name" value="Cytosolic phospholipase A2 catalytic domain"/>
    <property type="match status" value="1"/>
</dbReference>
<dbReference type="CDD" id="cd07199">
    <property type="entry name" value="Pat17_PNPLA8_PNPLA9_like"/>
    <property type="match status" value="1"/>
</dbReference>
<feature type="domain" description="RING-type" evidence="8">
    <location>
        <begin position="406"/>
        <end position="451"/>
    </location>
</feature>
<evidence type="ECO:0000313" key="10">
    <source>
        <dbReference type="EMBL" id="KAF7128716.1"/>
    </source>
</evidence>
<feature type="region of interest" description="Disordered" evidence="7">
    <location>
        <begin position="910"/>
        <end position="955"/>
    </location>
</feature>
<evidence type="ECO:0000256" key="5">
    <source>
        <dbReference type="PROSITE-ProRule" id="PRU00175"/>
    </source>
</evidence>
<dbReference type="SUPFAM" id="SSF52151">
    <property type="entry name" value="FabD/lysophospholipase-like"/>
    <property type="match status" value="1"/>
</dbReference>
<evidence type="ECO:0008006" key="12">
    <source>
        <dbReference type="Google" id="ProtNLM"/>
    </source>
</evidence>
<reference evidence="10" key="1">
    <citation type="submission" date="2020-06" db="EMBL/GenBank/DDBJ databases">
        <title>Draft genome sequences of strains closely related to Aspergillus parafelis and Aspergillus hiratsukae.</title>
        <authorList>
            <person name="Dos Santos R.A.C."/>
            <person name="Rivero-Menendez O."/>
            <person name="Steenwyk J.L."/>
            <person name="Mead M.E."/>
            <person name="Goldman G.H."/>
            <person name="Alastruey-Izquierdo A."/>
            <person name="Rokas A."/>
        </authorList>
    </citation>
    <scope>NUCLEOTIDE SEQUENCE</scope>
    <source>
        <strain evidence="10">CNM-CM5793</strain>
    </source>
</reference>
<accession>A0A8H6PE12</accession>
<dbReference type="GO" id="GO:0047499">
    <property type="term" value="F:calcium-independent phospholipase A2 activity"/>
    <property type="evidence" value="ECO:0007669"/>
    <property type="project" value="TreeGrafter"/>
</dbReference>
<keyword evidence="6" id="KW-0442">Lipid degradation</keyword>
<evidence type="ECO:0000256" key="6">
    <source>
        <dbReference type="PROSITE-ProRule" id="PRU01161"/>
    </source>
</evidence>
<keyword evidence="1" id="KW-0479">Metal-binding</keyword>
<keyword evidence="3" id="KW-0862">Zinc</keyword>
<feature type="active site" description="Proton acceptor" evidence="6">
    <location>
        <position position="664"/>
    </location>
</feature>
<feature type="active site" description="Nucleophile" evidence="6">
    <location>
        <position position="508"/>
    </location>
</feature>
<dbReference type="InterPro" id="IPR017907">
    <property type="entry name" value="Znf_RING_CS"/>
</dbReference>
<evidence type="ECO:0000256" key="3">
    <source>
        <dbReference type="ARBA" id="ARBA00022833"/>
    </source>
</evidence>
<dbReference type="PROSITE" id="PS50089">
    <property type="entry name" value="ZF_RING_2"/>
    <property type="match status" value="1"/>
</dbReference>
<dbReference type="InterPro" id="IPR001841">
    <property type="entry name" value="Znf_RING"/>
</dbReference>
<keyword evidence="2 5" id="KW-0863">Zinc-finger</keyword>